<proteinExistence type="predicted"/>
<protein>
    <recommendedName>
        <fullName evidence="3">Response regulatory domain-containing protein</fullName>
    </recommendedName>
</protein>
<accession>A0A6G8PX52</accession>
<dbReference type="AlphaFoldDB" id="A0A6G8PX52"/>
<dbReference type="Proteomes" id="UP000502706">
    <property type="component" value="Chromosome"/>
</dbReference>
<keyword evidence="2" id="KW-1185">Reference proteome</keyword>
<evidence type="ECO:0000313" key="1">
    <source>
        <dbReference type="EMBL" id="QIN78748.1"/>
    </source>
</evidence>
<evidence type="ECO:0008006" key="3">
    <source>
        <dbReference type="Google" id="ProtNLM"/>
    </source>
</evidence>
<dbReference type="KEGG" id="rmar:GBA65_09690"/>
<sequence length="118" mass="12616">MVEMRILVAFDDEYRAFREAISGALSALRPEDEVEAAALPAIGDKVAAFDPHLVIASLPGAFGTGAAWVELSPEPDRPSRVCVGGRRSEAYNPSMDDLVAVAEEAEGLIGDERRSRSS</sequence>
<dbReference type="RefSeq" id="WP_166396420.1">
    <property type="nucleotide sequence ID" value="NZ_CP045121.1"/>
</dbReference>
<gene>
    <name evidence="1" type="ORF">GBA65_09690</name>
</gene>
<evidence type="ECO:0000313" key="2">
    <source>
        <dbReference type="Proteomes" id="UP000502706"/>
    </source>
</evidence>
<organism evidence="1 2">
    <name type="scientific">Rubrobacter marinus</name>
    <dbReference type="NCBI Taxonomy" id="2653852"/>
    <lineage>
        <taxon>Bacteria</taxon>
        <taxon>Bacillati</taxon>
        <taxon>Actinomycetota</taxon>
        <taxon>Rubrobacteria</taxon>
        <taxon>Rubrobacterales</taxon>
        <taxon>Rubrobacteraceae</taxon>
        <taxon>Rubrobacter</taxon>
    </lineage>
</organism>
<dbReference type="EMBL" id="CP045121">
    <property type="protein sequence ID" value="QIN78748.1"/>
    <property type="molecule type" value="Genomic_DNA"/>
</dbReference>
<name>A0A6G8PX52_9ACTN</name>
<reference evidence="1 2" key="1">
    <citation type="submission" date="2019-10" db="EMBL/GenBank/DDBJ databases">
        <title>Rubrobacter sp nov SCSIO 52915 isolated from a deep-sea sediment in the South China Sea.</title>
        <authorList>
            <person name="Chen R.W."/>
        </authorList>
    </citation>
    <scope>NUCLEOTIDE SEQUENCE [LARGE SCALE GENOMIC DNA]</scope>
    <source>
        <strain evidence="1 2">SCSIO 52915</strain>
    </source>
</reference>